<name>A0ABV7WMD5_9MICO</name>
<evidence type="ECO:0000256" key="3">
    <source>
        <dbReference type="ARBA" id="ARBA00018111"/>
    </source>
</evidence>
<organism evidence="9 10">
    <name type="scientific">Aquipuribacter hungaricus</name>
    <dbReference type="NCBI Taxonomy" id="545624"/>
    <lineage>
        <taxon>Bacteria</taxon>
        <taxon>Bacillati</taxon>
        <taxon>Actinomycetota</taxon>
        <taxon>Actinomycetes</taxon>
        <taxon>Micrococcales</taxon>
        <taxon>Intrasporangiaceae</taxon>
        <taxon>Aquipuribacter</taxon>
    </lineage>
</organism>
<evidence type="ECO:0000259" key="6">
    <source>
        <dbReference type="Pfam" id="PF02631"/>
    </source>
</evidence>
<sequence length="166" mass="18005">MARAVVLRRLAMGPRTRAQLREAVLSKDVPEPVADAVLDRFTAVGLVDDAEFAREWVRIRHRDKGLSRRALADELRRKGVDPELVEAALDGADGVDGDDERAAAEALVARRLPSTRGVDHPKRVNRLVGMLARKGYGPGLAGDVVRRALAAERDGDDGTDDVEPLG</sequence>
<dbReference type="InterPro" id="IPR036388">
    <property type="entry name" value="WH-like_DNA-bd_sf"/>
</dbReference>
<comment type="subcellular location">
    <subcellularLocation>
        <location evidence="1 5">Cytoplasm</location>
    </subcellularLocation>
</comment>
<dbReference type="PANTHER" id="PTHR33602">
    <property type="entry name" value="REGULATORY PROTEIN RECX FAMILY PROTEIN"/>
    <property type="match status" value="1"/>
</dbReference>
<keyword evidence="10" id="KW-1185">Reference proteome</keyword>
<evidence type="ECO:0000313" key="10">
    <source>
        <dbReference type="Proteomes" id="UP001595685"/>
    </source>
</evidence>
<feature type="domain" description="RecX second three-helical" evidence="6">
    <location>
        <begin position="48"/>
        <end position="89"/>
    </location>
</feature>
<protein>
    <recommendedName>
        <fullName evidence="3 5">Regulatory protein RecX</fullName>
    </recommendedName>
</protein>
<dbReference type="EMBL" id="JBHRWW010000017">
    <property type="protein sequence ID" value="MFC3690156.1"/>
    <property type="molecule type" value="Genomic_DNA"/>
</dbReference>
<comment type="similarity">
    <text evidence="2 5">Belongs to the RecX family.</text>
</comment>
<dbReference type="InterPro" id="IPR053924">
    <property type="entry name" value="RecX_HTH_2nd"/>
</dbReference>
<feature type="domain" description="RecX first three-helical" evidence="8">
    <location>
        <begin position="2"/>
        <end position="40"/>
    </location>
</feature>
<evidence type="ECO:0000256" key="1">
    <source>
        <dbReference type="ARBA" id="ARBA00004496"/>
    </source>
</evidence>
<gene>
    <name evidence="5" type="primary">recX</name>
    <name evidence="9" type="ORF">ACFOLH_17560</name>
</gene>
<evidence type="ECO:0000259" key="7">
    <source>
        <dbReference type="Pfam" id="PF21981"/>
    </source>
</evidence>
<evidence type="ECO:0000259" key="8">
    <source>
        <dbReference type="Pfam" id="PF21982"/>
    </source>
</evidence>
<dbReference type="InterPro" id="IPR053926">
    <property type="entry name" value="RecX_HTH_1st"/>
</dbReference>
<feature type="domain" description="RecX third three-helical" evidence="7">
    <location>
        <begin position="99"/>
        <end position="141"/>
    </location>
</feature>
<evidence type="ECO:0000313" key="9">
    <source>
        <dbReference type="EMBL" id="MFC3690156.1"/>
    </source>
</evidence>
<dbReference type="PANTHER" id="PTHR33602:SF1">
    <property type="entry name" value="REGULATORY PROTEIN RECX FAMILY PROTEIN"/>
    <property type="match status" value="1"/>
</dbReference>
<dbReference type="Pfam" id="PF21981">
    <property type="entry name" value="RecX_HTH3"/>
    <property type="match status" value="1"/>
</dbReference>
<dbReference type="RefSeq" id="WP_340292537.1">
    <property type="nucleotide sequence ID" value="NZ_JBBEOI010000075.1"/>
</dbReference>
<dbReference type="Pfam" id="PF02631">
    <property type="entry name" value="RecX_HTH2"/>
    <property type="match status" value="1"/>
</dbReference>
<evidence type="ECO:0000256" key="5">
    <source>
        <dbReference type="HAMAP-Rule" id="MF_01114"/>
    </source>
</evidence>
<keyword evidence="4 5" id="KW-0963">Cytoplasm</keyword>
<proteinExistence type="inferred from homology"/>
<dbReference type="HAMAP" id="MF_01114">
    <property type="entry name" value="RecX"/>
    <property type="match status" value="1"/>
</dbReference>
<dbReference type="InterPro" id="IPR053925">
    <property type="entry name" value="RecX_HTH_3rd"/>
</dbReference>
<dbReference type="Proteomes" id="UP001595685">
    <property type="component" value="Unassembled WGS sequence"/>
</dbReference>
<evidence type="ECO:0000256" key="2">
    <source>
        <dbReference type="ARBA" id="ARBA00009695"/>
    </source>
</evidence>
<dbReference type="InterPro" id="IPR003783">
    <property type="entry name" value="Regulatory_RecX"/>
</dbReference>
<comment type="caution">
    <text evidence="9">The sequence shown here is derived from an EMBL/GenBank/DDBJ whole genome shotgun (WGS) entry which is preliminary data.</text>
</comment>
<dbReference type="Gene3D" id="1.10.10.10">
    <property type="entry name" value="Winged helix-like DNA-binding domain superfamily/Winged helix DNA-binding domain"/>
    <property type="match status" value="1"/>
</dbReference>
<accession>A0ABV7WMD5</accession>
<dbReference type="Pfam" id="PF21982">
    <property type="entry name" value="RecX_HTH1"/>
    <property type="match status" value="1"/>
</dbReference>
<reference evidence="10" key="1">
    <citation type="journal article" date="2019" name="Int. J. Syst. Evol. Microbiol.">
        <title>The Global Catalogue of Microorganisms (GCM) 10K type strain sequencing project: providing services to taxonomists for standard genome sequencing and annotation.</title>
        <authorList>
            <consortium name="The Broad Institute Genomics Platform"/>
            <consortium name="The Broad Institute Genome Sequencing Center for Infectious Disease"/>
            <person name="Wu L."/>
            <person name="Ma J."/>
        </authorList>
    </citation>
    <scope>NUCLEOTIDE SEQUENCE [LARGE SCALE GENOMIC DNA]</scope>
    <source>
        <strain evidence="10">NCAIM B.02333</strain>
    </source>
</reference>
<comment type="function">
    <text evidence="5">Modulates RecA activity.</text>
</comment>
<evidence type="ECO:0000256" key="4">
    <source>
        <dbReference type="ARBA" id="ARBA00022490"/>
    </source>
</evidence>